<evidence type="ECO:0000313" key="2">
    <source>
        <dbReference type="Proteomes" id="UP000198769"/>
    </source>
</evidence>
<gene>
    <name evidence="1" type="ORF">SAMN05421594_4181</name>
</gene>
<reference evidence="2" key="1">
    <citation type="submission" date="2016-10" db="EMBL/GenBank/DDBJ databases">
        <authorList>
            <person name="Varghese N."/>
            <person name="Submissions S."/>
        </authorList>
    </citation>
    <scope>NUCLEOTIDE SEQUENCE [LARGE SCALE GENOMIC DNA]</scope>
    <source>
        <strain evidence="2">DSM 25575</strain>
    </source>
</reference>
<organism evidence="1 2">
    <name type="scientific">Chryseobacterium oleae</name>
    <dbReference type="NCBI Taxonomy" id="491207"/>
    <lineage>
        <taxon>Bacteria</taxon>
        <taxon>Pseudomonadati</taxon>
        <taxon>Bacteroidota</taxon>
        <taxon>Flavobacteriia</taxon>
        <taxon>Flavobacteriales</taxon>
        <taxon>Weeksellaceae</taxon>
        <taxon>Chryseobacterium group</taxon>
        <taxon>Chryseobacterium</taxon>
    </lineage>
</organism>
<keyword evidence="2" id="KW-1185">Reference proteome</keyword>
<dbReference type="EMBL" id="FOVD01000008">
    <property type="protein sequence ID" value="SFN78173.1"/>
    <property type="molecule type" value="Genomic_DNA"/>
</dbReference>
<name>A0A1I5BU45_CHROL</name>
<proteinExistence type="predicted"/>
<dbReference type="AlphaFoldDB" id="A0A1I5BU45"/>
<dbReference type="Proteomes" id="UP000198769">
    <property type="component" value="Unassembled WGS sequence"/>
</dbReference>
<protein>
    <submittedName>
        <fullName evidence="1">Uncharacterized protein</fullName>
    </submittedName>
</protein>
<sequence>MVQKMRAYLVTKVLMHLNTLGHFSFKSFIILKIQSPHKKKIVDFHKNLSVLSMRNVFTLK</sequence>
<accession>A0A1I5BU45</accession>
<evidence type="ECO:0000313" key="1">
    <source>
        <dbReference type="EMBL" id="SFN78173.1"/>
    </source>
</evidence>